<dbReference type="PANTHER" id="PTHR24421">
    <property type="entry name" value="NITRATE/NITRITE SENSOR PROTEIN NARX-RELATED"/>
    <property type="match status" value="1"/>
</dbReference>
<comment type="subcellular location">
    <subcellularLocation>
        <location evidence="2">Membrane</location>
    </subcellularLocation>
</comment>
<evidence type="ECO:0000259" key="14">
    <source>
        <dbReference type="PROSITE" id="PS50885"/>
    </source>
</evidence>
<dbReference type="PROSITE" id="PS50109">
    <property type="entry name" value="HIS_KIN"/>
    <property type="match status" value="1"/>
</dbReference>
<evidence type="ECO:0000256" key="6">
    <source>
        <dbReference type="ARBA" id="ARBA00022692"/>
    </source>
</evidence>
<evidence type="ECO:0000256" key="4">
    <source>
        <dbReference type="ARBA" id="ARBA00022553"/>
    </source>
</evidence>
<evidence type="ECO:0000313" key="15">
    <source>
        <dbReference type="EMBL" id="GAA4670339.1"/>
    </source>
</evidence>
<dbReference type="InterPro" id="IPR005467">
    <property type="entry name" value="His_kinase_dom"/>
</dbReference>
<reference evidence="16" key="1">
    <citation type="journal article" date="2019" name="Int. J. Syst. Evol. Microbiol.">
        <title>The Global Catalogue of Microorganisms (GCM) 10K type strain sequencing project: providing services to taxonomists for standard genome sequencing and annotation.</title>
        <authorList>
            <consortium name="The Broad Institute Genomics Platform"/>
            <consortium name="The Broad Institute Genome Sequencing Center for Infectious Disease"/>
            <person name="Wu L."/>
            <person name="Ma J."/>
        </authorList>
    </citation>
    <scope>NUCLEOTIDE SEQUENCE [LARGE SCALE GENOMIC DNA]</scope>
    <source>
        <strain evidence="16">JCM 18127</strain>
    </source>
</reference>
<dbReference type="GO" id="GO:0016301">
    <property type="term" value="F:kinase activity"/>
    <property type="evidence" value="ECO:0007669"/>
    <property type="project" value="UniProtKB-KW"/>
</dbReference>
<keyword evidence="10 12" id="KW-1133">Transmembrane helix</keyword>
<evidence type="ECO:0000256" key="9">
    <source>
        <dbReference type="ARBA" id="ARBA00022840"/>
    </source>
</evidence>
<evidence type="ECO:0000256" key="12">
    <source>
        <dbReference type="SAM" id="Phobius"/>
    </source>
</evidence>
<dbReference type="EMBL" id="BAABIM010000001">
    <property type="protein sequence ID" value="GAA4670339.1"/>
    <property type="molecule type" value="Genomic_DNA"/>
</dbReference>
<keyword evidence="16" id="KW-1185">Reference proteome</keyword>
<evidence type="ECO:0000256" key="8">
    <source>
        <dbReference type="ARBA" id="ARBA00022777"/>
    </source>
</evidence>
<dbReference type="Proteomes" id="UP001500621">
    <property type="component" value="Unassembled WGS sequence"/>
</dbReference>
<evidence type="ECO:0000256" key="2">
    <source>
        <dbReference type="ARBA" id="ARBA00004370"/>
    </source>
</evidence>
<dbReference type="PANTHER" id="PTHR24421:SF10">
    <property type="entry name" value="NITRATE_NITRITE SENSOR PROTEIN NARQ"/>
    <property type="match status" value="1"/>
</dbReference>
<protein>
    <recommendedName>
        <fullName evidence="3">histidine kinase</fullName>
        <ecNumber evidence="3">2.7.13.3</ecNumber>
    </recommendedName>
</protein>
<dbReference type="Pfam" id="PF07730">
    <property type="entry name" value="HisKA_3"/>
    <property type="match status" value="1"/>
</dbReference>
<sequence>MGHSLPLYWRVCLINGGVFVLGLLALVVTPATVSSEVLPSEVAVLVVGLLAMLGLNAVLLRRSLAPIDRVVAQMATVRLPGSEQRLAEGAPGPGGRLVGTYNAMIDRLERERSDGNVRAISAQEAERERIARELHDEIGQQLTVVLLGLSRAVEKAPPALATELADLRDSARSGLDDVRRVARRLRPGVLDDLGLTTALASLASEVGERGGPRVERAVGAGLPDLAPEAELVVYRVAQEALTNVLRHAAARSVRLSLTRRAEVVVLEVRDDGCGFDVDAATREGAGMLGMRDRALLVGGTLRVASDRSGTTVRLEVPVP</sequence>
<keyword evidence="7" id="KW-0547">Nucleotide-binding</keyword>
<keyword evidence="4" id="KW-0597">Phosphoprotein</keyword>
<comment type="catalytic activity">
    <reaction evidence="1">
        <text>ATP + protein L-histidine = ADP + protein N-phospho-L-histidine.</text>
        <dbReference type="EC" id="2.7.13.3"/>
    </reaction>
</comment>
<dbReference type="Pfam" id="PF02518">
    <property type="entry name" value="HATPase_c"/>
    <property type="match status" value="1"/>
</dbReference>
<gene>
    <name evidence="15" type="ORF">GCM10023226_03640</name>
</gene>
<dbReference type="PROSITE" id="PS50885">
    <property type="entry name" value="HAMP"/>
    <property type="match status" value="1"/>
</dbReference>
<evidence type="ECO:0000256" key="10">
    <source>
        <dbReference type="ARBA" id="ARBA00022989"/>
    </source>
</evidence>
<name>A0ABP8VR33_9ACTN</name>
<keyword evidence="8 15" id="KW-0418">Kinase</keyword>
<evidence type="ECO:0000259" key="13">
    <source>
        <dbReference type="PROSITE" id="PS50109"/>
    </source>
</evidence>
<evidence type="ECO:0000256" key="11">
    <source>
        <dbReference type="ARBA" id="ARBA00023012"/>
    </source>
</evidence>
<keyword evidence="11" id="KW-0902">Two-component regulatory system</keyword>
<dbReference type="InterPro" id="IPR003660">
    <property type="entry name" value="HAMP_dom"/>
</dbReference>
<dbReference type="EC" id="2.7.13.3" evidence="3"/>
<keyword evidence="9" id="KW-0067">ATP-binding</keyword>
<dbReference type="Gene3D" id="3.30.565.10">
    <property type="entry name" value="Histidine kinase-like ATPase, C-terminal domain"/>
    <property type="match status" value="1"/>
</dbReference>
<dbReference type="InterPro" id="IPR050482">
    <property type="entry name" value="Sensor_HK_TwoCompSys"/>
</dbReference>
<evidence type="ECO:0000256" key="7">
    <source>
        <dbReference type="ARBA" id="ARBA00022741"/>
    </source>
</evidence>
<feature type="transmembrane region" description="Helical" evidence="12">
    <location>
        <begin position="7"/>
        <end position="30"/>
    </location>
</feature>
<feature type="transmembrane region" description="Helical" evidence="12">
    <location>
        <begin position="42"/>
        <end position="60"/>
    </location>
</feature>
<dbReference type="SMART" id="SM00387">
    <property type="entry name" value="HATPase_c"/>
    <property type="match status" value="1"/>
</dbReference>
<keyword evidence="5" id="KW-0808">Transferase</keyword>
<comment type="caution">
    <text evidence="15">The sequence shown here is derived from an EMBL/GenBank/DDBJ whole genome shotgun (WGS) entry which is preliminary data.</text>
</comment>
<accession>A0ABP8VR33</accession>
<dbReference type="RefSeq" id="WP_345262341.1">
    <property type="nucleotide sequence ID" value="NZ_BAABIM010000001.1"/>
</dbReference>
<dbReference type="Gene3D" id="1.20.5.1930">
    <property type="match status" value="1"/>
</dbReference>
<dbReference type="InterPro" id="IPR011712">
    <property type="entry name" value="Sig_transdc_His_kin_sub3_dim/P"/>
</dbReference>
<evidence type="ECO:0000256" key="3">
    <source>
        <dbReference type="ARBA" id="ARBA00012438"/>
    </source>
</evidence>
<keyword evidence="6 12" id="KW-0812">Transmembrane</keyword>
<organism evidence="15 16">
    <name type="scientific">Nocardioides nanhaiensis</name>
    <dbReference type="NCBI Taxonomy" id="1476871"/>
    <lineage>
        <taxon>Bacteria</taxon>
        <taxon>Bacillati</taxon>
        <taxon>Actinomycetota</taxon>
        <taxon>Actinomycetes</taxon>
        <taxon>Propionibacteriales</taxon>
        <taxon>Nocardioidaceae</taxon>
        <taxon>Nocardioides</taxon>
    </lineage>
</organism>
<dbReference type="SUPFAM" id="SSF55874">
    <property type="entry name" value="ATPase domain of HSP90 chaperone/DNA topoisomerase II/histidine kinase"/>
    <property type="match status" value="1"/>
</dbReference>
<feature type="domain" description="HAMP" evidence="14">
    <location>
        <begin position="61"/>
        <end position="113"/>
    </location>
</feature>
<dbReference type="CDD" id="cd16917">
    <property type="entry name" value="HATPase_UhpB-NarQ-NarX-like"/>
    <property type="match status" value="1"/>
</dbReference>
<keyword evidence="12" id="KW-0472">Membrane</keyword>
<proteinExistence type="predicted"/>
<evidence type="ECO:0000256" key="1">
    <source>
        <dbReference type="ARBA" id="ARBA00000085"/>
    </source>
</evidence>
<dbReference type="InterPro" id="IPR003594">
    <property type="entry name" value="HATPase_dom"/>
</dbReference>
<evidence type="ECO:0000313" key="16">
    <source>
        <dbReference type="Proteomes" id="UP001500621"/>
    </source>
</evidence>
<feature type="domain" description="Histidine kinase" evidence="13">
    <location>
        <begin position="233"/>
        <end position="319"/>
    </location>
</feature>
<evidence type="ECO:0000256" key="5">
    <source>
        <dbReference type="ARBA" id="ARBA00022679"/>
    </source>
</evidence>
<dbReference type="InterPro" id="IPR036890">
    <property type="entry name" value="HATPase_C_sf"/>
</dbReference>